<evidence type="ECO:0000313" key="3">
    <source>
        <dbReference type="Proteomes" id="UP000591071"/>
    </source>
</evidence>
<reference evidence="2 3" key="1">
    <citation type="submission" date="2020-04" db="EMBL/GenBank/DDBJ databases">
        <authorList>
            <person name="Hitch T.C.A."/>
            <person name="Wylensek D."/>
            <person name="Clavel T."/>
        </authorList>
    </citation>
    <scope>NUCLEOTIDE SEQUENCE [LARGE SCALE GENOMIC DNA]</scope>
    <source>
        <strain evidence="2 3">Oil-RF-744-FAT-WT-6-1</strain>
    </source>
</reference>
<evidence type="ECO:0000313" key="2">
    <source>
        <dbReference type="EMBL" id="NME29282.1"/>
    </source>
</evidence>
<dbReference type="AlphaFoldDB" id="A0A848BUA1"/>
<dbReference type="EMBL" id="JABAFG010000028">
    <property type="protein sequence ID" value="NME29282.1"/>
    <property type="molecule type" value="Genomic_DNA"/>
</dbReference>
<dbReference type="Proteomes" id="UP000591071">
    <property type="component" value="Unassembled WGS sequence"/>
</dbReference>
<accession>A0A848BUA1</accession>
<evidence type="ECO:0000256" key="1">
    <source>
        <dbReference type="SAM" id="MobiDB-lite"/>
    </source>
</evidence>
<gene>
    <name evidence="2" type="ORF">HF872_11750</name>
</gene>
<feature type="region of interest" description="Disordered" evidence="1">
    <location>
        <begin position="1"/>
        <end position="71"/>
    </location>
</feature>
<organism evidence="2 3">
    <name type="scientific">Megasphaera hexanoica</name>
    <dbReference type="NCBI Taxonomy" id="1675036"/>
    <lineage>
        <taxon>Bacteria</taxon>
        <taxon>Bacillati</taxon>
        <taxon>Bacillota</taxon>
        <taxon>Negativicutes</taxon>
        <taxon>Veillonellales</taxon>
        <taxon>Veillonellaceae</taxon>
        <taxon>Megasphaera</taxon>
    </lineage>
</organism>
<dbReference type="RefSeq" id="WP_170088071.1">
    <property type="nucleotide sequence ID" value="NZ_JABAFG010000028.1"/>
</dbReference>
<proteinExistence type="predicted"/>
<protein>
    <submittedName>
        <fullName evidence="2">Uncharacterized protein</fullName>
    </submittedName>
</protein>
<name>A0A848BUA1_9FIRM</name>
<sequence>METGQDVRRPSGRRHIQIRRPQEETPQPASELAEPAQSRPAGDKTVHSQYITGLPDWDLLPPRGVVRRYRE</sequence>
<comment type="caution">
    <text evidence="2">The sequence shown here is derived from an EMBL/GenBank/DDBJ whole genome shotgun (WGS) entry which is preliminary data.</text>
</comment>